<dbReference type="InterPro" id="IPR001128">
    <property type="entry name" value="Cyt_P450"/>
</dbReference>
<dbReference type="Pfam" id="PF00067">
    <property type="entry name" value="p450"/>
    <property type="match status" value="5"/>
</dbReference>
<keyword evidence="5 13" id="KW-0349">Heme</keyword>
<keyword evidence="8" id="KW-0492">Microsome</keyword>
<evidence type="ECO:0000256" key="1">
    <source>
        <dbReference type="ARBA" id="ARBA00001971"/>
    </source>
</evidence>
<dbReference type="InterPro" id="IPR050182">
    <property type="entry name" value="Cytochrome_P450_fam2"/>
</dbReference>
<dbReference type="GO" id="GO:0020037">
    <property type="term" value="F:heme binding"/>
    <property type="evidence" value="ECO:0007669"/>
    <property type="project" value="InterPro"/>
</dbReference>
<dbReference type="OrthoDB" id="2789670at2759"/>
<sequence length="1390" mass="159298">MTLKNFGVGKKSLESSIQVESKYLNEVMASEQGQPFDPQLIINNAVANIICCLVFGDRFEYTDSYFQDLLKLMNEAVYLEGSTWVQVYNTFPWLMRRLPGPHKTIFSHWTKVISFVRLKIEEHKVDWDPSEPRDYIDCFLSEMEKDAGFNEENLCFCTLDLFAAGTETTSTTLNWGLLFMINYPDIQEKVQAEIDRVIGQSRPPSVADRANMPYTDAVIHEIQRMGNIAPLNLPHMASKDTQVGEYTIPKGTTVMATLTSVLFDKSEWETPYTFNPGHFLDAEGKFRRRDAFTPFSAGKRVCLGEQLARMELFIFFTSWLQRFTFTAPPGFAQQYGDVYSVHLGQRIVVLNGHKRMKEAFVQQAENFVDRPSLPLIDDLIHNNGLLNGNGYGWKQQRRFALMTLKNFGVGKKSLESSIQVESKYLNEVMASEQEKVQAEIDRVVGQSRPPSVADRANMPYTDAVIHEIQRMGNILPLNLPHMASKDTQVGEYTIPKGTMVMATLTSVLFDESEWETPYTFNPGHFLDAEGKFRRRDAFTPFSAGKRVCLGEQLARMELFIFFTSLLQRFTFTAPPEVDPTVEYRMGATLSPKPYKLCLVGSNGYLWKHQRRFALMTLKNFGVGKKSLESSIQVESKYLNEVMASEQGQPFDPQLIINNAVANIICCLVFGDRFEYTDSYFKHLLQIINEAMYLQGGIWAQAYNVLPWLMRRLPGPHNKIFSHWNKLTSFVRLKIEEHRVDWDPSAPRDYIDCFLSEMEKMKDDKDAGFNEENLCFCTLDLFVAGSETTSTTLNWGLLFMINYPDIQEKVHAEIDRVIGQSRQPTMADRANMPYTDAVIHETQRMGNILPLNVVRTATKNTQVGEYIIPKGTIVMATLTSVLFDESEWETPYTFNPGHFLDAEGKLRRRDAFLPFSTGKRVCLGEQLAQMELFIFFTSLLQRFTFTAPPGVKPTLEYRMGFAEQYGDIFSIYLGRRIVVLNSLKLFKEAFVQQGENFADRPVLPFFVDLAQNNGLIVSNGYLWKQQRRFALMTLKNFGVGKKSLESSIQVESKYLNDVMANEQGQPFDPQFIINNAVSNIICCLVFGDRFEYTDNYFQHLLQLVNEALYLEGNFWAQMYNAFPWIMRRLPGPHKTIFSHWKKVIAFVRVKIEEHKEDWDPSAPRDYIDCFLSEMEKMKHDKEAGFNEENLCFCTLDLFVAGSETTSTTLTWGLLYMIKNPEIQEKVQAEIDRVIGQSRPPSVADRANMPYTDAVIHETQRMGNILPLNLPRMATKDTKVGEYIIPKGTMVIGALNSVLSDRREWETPYTFNPGHFLDAEGKFRRRDAFTPFSAGKRVCLGEQLARMELFIFFTSLLQRFIFTAPPGVELSLEYRLGATHGPKPYKLCAKPR</sequence>
<dbReference type="GO" id="GO:0005506">
    <property type="term" value="F:iron ion binding"/>
    <property type="evidence" value="ECO:0007669"/>
    <property type="project" value="InterPro"/>
</dbReference>
<comment type="cofactor">
    <cofactor evidence="1 13">
        <name>heme</name>
        <dbReference type="ChEBI" id="CHEBI:30413"/>
    </cofactor>
</comment>
<dbReference type="PROSITE" id="PS00086">
    <property type="entry name" value="CYTOCHROME_P450"/>
    <property type="match status" value="4"/>
</dbReference>
<evidence type="ECO:0000313" key="14">
    <source>
        <dbReference type="EMBL" id="KAG9350979.1"/>
    </source>
</evidence>
<evidence type="ECO:0000256" key="5">
    <source>
        <dbReference type="ARBA" id="ARBA00022617"/>
    </source>
</evidence>
<keyword evidence="11" id="KW-0503">Monooxygenase</keyword>
<feature type="binding site" description="axial binding residue" evidence="13">
    <location>
        <position position="1337"/>
    </location>
    <ligand>
        <name>heme</name>
        <dbReference type="ChEBI" id="CHEBI:30413"/>
    </ligand>
    <ligandPart>
        <name>Fe</name>
        <dbReference type="ChEBI" id="CHEBI:18248"/>
    </ligandPart>
</feature>
<name>A0A8T2PFL4_9TELE</name>
<dbReference type="Gene3D" id="1.10.630.10">
    <property type="entry name" value="Cytochrome P450"/>
    <property type="match status" value="5"/>
</dbReference>
<protein>
    <recommendedName>
        <fullName evidence="16">Cytochrome P450</fullName>
    </recommendedName>
</protein>
<reference evidence="14" key="1">
    <citation type="thesis" date="2021" institute="BYU ScholarsArchive" country="Provo, UT, USA">
        <title>Applications of and Algorithms for Genome Assembly and Genomic Analyses with an Emphasis on Marine Teleosts.</title>
        <authorList>
            <person name="Pickett B.D."/>
        </authorList>
    </citation>
    <scope>NUCLEOTIDE SEQUENCE</scope>
    <source>
        <strain evidence="14">HI-2016</strain>
    </source>
</reference>
<evidence type="ECO:0000256" key="3">
    <source>
        <dbReference type="ARBA" id="ARBA00004406"/>
    </source>
</evidence>
<comment type="similarity">
    <text evidence="4">Belongs to the cytochrome P450 family.</text>
</comment>
<organism evidence="14 15">
    <name type="scientific">Albula glossodonta</name>
    <name type="common">roundjaw bonefish</name>
    <dbReference type="NCBI Taxonomy" id="121402"/>
    <lineage>
        <taxon>Eukaryota</taxon>
        <taxon>Metazoa</taxon>
        <taxon>Chordata</taxon>
        <taxon>Craniata</taxon>
        <taxon>Vertebrata</taxon>
        <taxon>Euteleostomi</taxon>
        <taxon>Actinopterygii</taxon>
        <taxon>Neopterygii</taxon>
        <taxon>Teleostei</taxon>
        <taxon>Albuliformes</taxon>
        <taxon>Albulidae</taxon>
        <taxon>Albula</taxon>
    </lineage>
</organism>
<keyword evidence="15" id="KW-1185">Reference proteome</keyword>
<dbReference type="InterPro" id="IPR036396">
    <property type="entry name" value="Cyt_P450_sf"/>
</dbReference>
<dbReference type="PANTHER" id="PTHR24300:SF301">
    <property type="entry name" value="CYP2J25 PROTEIN-RELATED"/>
    <property type="match status" value="1"/>
</dbReference>
<dbReference type="PRINTS" id="PR00463">
    <property type="entry name" value="EP450I"/>
</dbReference>
<comment type="subcellular location">
    <subcellularLocation>
        <location evidence="3">Endoplasmic reticulum membrane</location>
        <topology evidence="3">Peripheral membrane protein</topology>
    </subcellularLocation>
    <subcellularLocation>
        <location evidence="2">Microsome membrane</location>
        <topology evidence="2">Peripheral membrane protein</topology>
    </subcellularLocation>
</comment>
<evidence type="ECO:0000256" key="7">
    <source>
        <dbReference type="ARBA" id="ARBA00022824"/>
    </source>
</evidence>
<evidence type="ECO:0000256" key="4">
    <source>
        <dbReference type="ARBA" id="ARBA00010617"/>
    </source>
</evidence>
<dbReference type="PANTHER" id="PTHR24300">
    <property type="entry name" value="CYTOCHROME P450 508A4-RELATED"/>
    <property type="match status" value="1"/>
</dbReference>
<dbReference type="InterPro" id="IPR002401">
    <property type="entry name" value="Cyt_P450_E_grp-I"/>
</dbReference>
<dbReference type="EMBL" id="JAFBMS010000007">
    <property type="protein sequence ID" value="KAG9350979.1"/>
    <property type="molecule type" value="Genomic_DNA"/>
</dbReference>
<evidence type="ECO:0000256" key="6">
    <source>
        <dbReference type="ARBA" id="ARBA00022723"/>
    </source>
</evidence>
<gene>
    <name evidence="14" type="ORF">JZ751_024868</name>
</gene>
<dbReference type="GO" id="GO:0005789">
    <property type="term" value="C:endoplasmic reticulum membrane"/>
    <property type="evidence" value="ECO:0007669"/>
    <property type="project" value="UniProtKB-SubCell"/>
</dbReference>
<proteinExistence type="inferred from homology"/>
<evidence type="ECO:0000256" key="8">
    <source>
        <dbReference type="ARBA" id="ARBA00022848"/>
    </source>
</evidence>
<dbReference type="InterPro" id="IPR017972">
    <property type="entry name" value="Cyt_P450_CS"/>
</dbReference>
<evidence type="ECO:0000256" key="13">
    <source>
        <dbReference type="PIRSR" id="PIRSR602401-1"/>
    </source>
</evidence>
<evidence type="ECO:0000256" key="9">
    <source>
        <dbReference type="ARBA" id="ARBA00023002"/>
    </source>
</evidence>
<dbReference type="GO" id="GO:0016712">
    <property type="term" value="F:oxidoreductase activity, acting on paired donors, with incorporation or reduction of molecular oxygen, reduced flavin or flavoprotein as one donor, and incorporation of one atom of oxygen"/>
    <property type="evidence" value="ECO:0007669"/>
    <property type="project" value="TreeGrafter"/>
</dbReference>
<dbReference type="CDD" id="cd11026">
    <property type="entry name" value="CYP2"/>
    <property type="match status" value="1"/>
</dbReference>
<keyword evidence="12" id="KW-0472">Membrane</keyword>
<keyword evidence="6 13" id="KW-0479">Metal-binding</keyword>
<dbReference type="FunFam" id="1.10.630.10:FF:000004">
    <property type="entry name" value="cytochrome P450 2D15 isoform X1"/>
    <property type="match status" value="3"/>
</dbReference>
<keyword evidence="9" id="KW-0560">Oxidoreductase</keyword>
<evidence type="ECO:0008006" key="16">
    <source>
        <dbReference type="Google" id="ProtNLM"/>
    </source>
</evidence>
<evidence type="ECO:0000256" key="2">
    <source>
        <dbReference type="ARBA" id="ARBA00004174"/>
    </source>
</evidence>
<keyword evidence="10 13" id="KW-0408">Iron</keyword>
<keyword evidence="7" id="KW-0256">Endoplasmic reticulum</keyword>
<dbReference type="FunFam" id="1.10.630.10:FF:000238">
    <property type="entry name" value="Cytochrome P450 2A6"/>
    <property type="match status" value="1"/>
</dbReference>
<evidence type="ECO:0000256" key="11">
    <source>
        <dbReference type="ARBA" id="ARBA00023033"/>
    </source>
</evidence>
<dbReference type="Proteomes" id="UP000824540">
    <property type="component" value="Unassembled WGS sequence"/>
</dbReference>
<dbReference type="GO" id="GO:0006082">
    <property type="term" value="P:organic acid metabolic process"/>
    <property type="evidence" value="ECO:0007669"/>
    <property type="project" value="TreeGrafter"/>
</dbReference>
<evidence type="ECO:0000313" key="15">
    <source>
        <dbReference type="Proteomes" id="UP000824540"/>
    </source>
</evidence>
<comment type="caution">
    <text evidence="14">The sequence shown here is derived from an EMBL/GenBank/DDBJ whole genome shotgun (WGS) entry which is preliminary data.</text>
</comment>
<dbReference type="PRINTS" id="PR00385">
    <property type="entry name" value="P450"/>
</dbReference>
<evidence type="ECO:0000256" key="10">
    <source>
        <dbReference type="ARBA" id="ARBA00023004"/>
    </source>
</evidence>
<accession>A0A8T2PFL4</accession>
<dbReference type="GO" id="GO:0006805">
    <property type="term" value="P:xenobiotic metabolic process"/>
    <property type="evidence" value="ECO:0007669"/>
    <property type="project" value="TreeGrafter"/>
</dbReference>
<evidence type="ECO:0000256" key="12">
    <source>
        <dbReference type="ARBA" id="ARBA00023136"/>
    </source>
</evidence>
<dbReference type="SUPFAM" id="SSF48264">
    <property type="entry name" value="Cytochrome P450"/>
    <property type="match status" value="4"/>
</dbReference>